<dbReference type="Proteomes" id="UP000019478">
    <property type="component" value="Unassembled WGS sequence"/>
</dbReference>
<reference evidence="2 3" key="1">
    <citation type="submission" date="2013-03" db="EMBL/GenBank/DDBJ databases">
        <title>The Genome Sequence of Capronia epimyces CBS 606.96.</title>
        <authorList>
            <consortium name="The Broad Institute Genomics Platform"/>
            <person name="Cuomo C."/>
            <person name="de Hoog S."/>
            <person name="Gorbushina A."/>
            <person name="Walker B."/>
            <person name="Young S.K."/>
            <person name="Zeng Q."/>
            <person name="Gargeya S."/>
            <person name="Fitzgerald M."/>
            <person name="Haas B."/>
            <person name="Abouelleil A."/>
            <person name="Allen A.W."/>
            <person name="Alvarado L."/>
            <person name="Arachchi H.M."/>
            <person name="Berlin A.M."/>
            <person name="Chapman S.B."/>
            <person name="Gainer-Dewar J."/>
            <person name="Goldberg J."/>
            <person name="Griggs A."/>
            <person name="Gujja S."/>
            <person name="Hansen M."/>
            <person name="Howarth C."/>
            <person name="Imamovic A."/>
            <person name="Ireland A."/>
            <person name="Larimer J."/>
            <person name="McCowan C."/>
            <person name="Murphy C."/>
            <person name="Pearson M."/>
            <person name="Poon T.W."/>
            <person name="Priest M."/>
            <person name="Roberts A."/>
            <person name="Saif S."/>
            <person name="Shea T."/>
            <person name="Sisk P."/>
            <person name="Sykes S."/>
            <person name="Wortman J."/>
            <person name="Nusbaum C."/>
            <person name="Birren B."/>
        </authorList>
    </citation>
    <scope>NUCLEOTIDE SEQUENCE [LARGE SCALE GENOMIC DNA]</scope>
    <source>
        <strain evidence="2 3">CBS 606.96</strain>
    </source>
</reference>
<protein>
    <recommendedName>
        <fullName evidence="4">Transcription factor domain-containing protein</fullName>
    </recommendedName>
</protein>
<dbReference type="OrthoDB" id="4117425at2759"/>
<evidence type="ECO:0000313" key="2">
    <source>
        <dbReference type="EMBL" id="EXJ91483.1"/>
    </source>
</evidence>
<keyword evidence="3" id="KW-1185">Reference proteome</keyword>
<proteinExistence type="predicted"/>
<gene>
    <name evidence="2" type="ORF">A1O3_00031</name>
</gene>
<dbReference type="GeneID" id="19164173"/>
<dbReference type="AlphaFoldDB" id="W9YG29"/>
<evidence type="ECO:0008006" key="4">
    <source>
        <dbReference type="Google" id="ProtNLM"/>
    </source>
</evidence>
<evidence type="ECO:0000313" key="3">
    <source>
        <dbReference type="Proteomes" id="UP000019478"/>
    </source>
</evidence>
<evidence type="ECO:0000256" key="1">
    <source>
        <dbReference type="SAM" id="MobiDB-lite"/>
    </source>
</evidence>
<feature type="compositionally biased region" description="Polar residues" evidence="1">
    <location>
        <begin position="16"/>
        <end position="48"/>
    </location>
</feature>
<dbReference type="eggNOG" id="ENOG502TDRI">
    <property type="taxonomic scope" value="Eukaryota"/>
</dbReference>
<accession>W9YG29</accession>
<name>W9YG29_9EURO</name>
<comment type="caution">
    <text evidence="2">The sequence shown here is derived from an EMBL/GenBank/DDBJ whole genome shotgun (WGS) entry which is preliminary data.</text>
</comment>
<dbReference type="HOGENOM" id="CLU_582654_0_0_1"/>
<dbReference type="RefSeq" id="XP_007728373.1">
    <property type="nucleotide sequence ID" value="XM_007730183.1"/>
</dbReference>
<feature type="region of interest" description="Disordered" evidence="1">
    <location>
        <begin position="1"/>
        <end position="75"/>
    </location>
</feature>
<dbReference type="EMBL" id="AMGY01000001">
    <property type="protein sequence ID" value="EXJ91483.1"/>
    <property type="molecule type" value="Genomic_DNA"/>
</dbReference>
<organism evidence="2 3">
    <name type="scientific">Capronia epimyces CBS 606.96</name>
    <dbReference type="NCBI Taxonomy" id="1182542"/>
    <lineage>
        <taxon>Eukaryota</taxon>
        <taxon>Fungi</taxon>
        <taxon>Dikarya</taxon>
        <taxon>Ascomycota</taxon>
        <taxon>Pezizomycotina</taxon>
        <taxon>Eurotiomycetes</taxon>
        <taxon>Chaetothyriomycetidae</taxon>
        <taxon>Chaetothyriales</taxon>
        <taxon>Herpotrichiellaceae</taxon>
        <taxon>Capronia</taxon>
    </lineage>
</organism>
<sequence>MSIQPGPESPTLPKSHLTQSRGPFWNENDSAQDLASSGSLSTSTDQTWLQPQLPPQRDQDTGQNDLSLMQDPKPLDRTTIEDWDVGLLPTAEWNQNALFFSASAGASASASNLTSQTSMGSLPHDHDLGFADLDLEFTDAAILEPYLHHVDVLDPSTTEFLSIDHNPTLSAAHDGAYTFKSPLPWVADWSIEDHRNDSRYAEVVEQRVFNLPELSKIDILLQLYFSRAHHRLPVLNERYFFLLTQGQGHHGQAQDVSLPPISLALITFRNYPGNFYENERWTIKAYRLLETAGVLPNTNTNRSQGFVENPDWRRVSACWLHRFTSSFMGLKWTSSPELMEAVMFPWHQITLADFEEDFGFSWYLSAETKEQLTRIFVARISLQVTIGHLNKILWKQTVSEMSAIGGKPEIAAPQLTLTDSLPIEEIDVRLQRWKLENEDSLPMAASVYGACPEKRLLYAEHILTSMAYE</sequence>